<dbReference type="GO" id="GO:0003677">
    <property type="term" value="F:DNA binding"/>
    <property type="evidence" value="ECO:0007669"/>
    <property type="project" value="UniProtKB-KW"/>
</dbReference>
<keyword evidence="2" id="KW-0238">DNA-binding</keyword>
<dbReference type="AlphaFoldDB" id="A0A6G1VNS3"/>
<dbReference type="GO" id="GO:0050135">
    <property type="term" value="F:NADP+ nucleosidase activity"/>
    <property type="evidence" value="ECO:0007669"/>
    <property type="project" value="InterPro"/>
</dbReference>
<comment type="caution">
    <text evidence="2">The sequence shown here is derived from an EMBL/GenBank/DDBJ whole genome shotgun (WGS) entry which is preliminary data.</text>
</comment>
<feature type="domain" description="CD-NTase-associated protein 12/Pycsar effector protein TIR" evidence="1">
    <location>
        <begin position="131"/>
        <end position="247"/>
    </location>
</feature>
<evidence type="ECO:0000313" key="3">
    <source>
        <dbReference type="Proteomes" id="UP000477980"/>
    </source>
</evidence>
<evidence type="ECO:0000313" key="2">
    <source>
        <dbReference type="EMBL" id="MQP15089.1"/>
    </source>
</evidence>
<dbReference type="InterPro" id="IPR019302">
    <property type="entry name" value="CAP12/PCTIR_TIR_dom"/>
</dbReference>
<name>A0A6G1VNS3_9BACT</name>
<reference evidence="2 3" key="1">
    <citation type="submission" date="2019-09" db="EMBL/GenBank/DDBJ databases">
        <title>Distinct polysaccharide growth profiles of human intestinal Prevotella copri isolates.</title>
        <authorList>
            <person name="Fehlner-Peach H."/>
            <person name="Magnabosco C."/>
            <person name="Raghavan V."/>
            <person name="Scher J.U."/>
            <person name="Tett A."/>
            <person name="Cox L.M."/>
            <person name="Gottsegen C."/>
            <person name="Watters A."/>
            <person name="Wiltshire- Gordon J.D."/>
            <person name="Segata N."/>
            <person name="Bonneau R."/>
            <person name="Littman D.R."/>
        </authorList>
    </citation>
    <scope>NUCLEOTIDE SEQUENCE [LARGE SCALE GENOMIC DNA]</scope>
    <source>
        <strain evidence="3">iAA917</strain>
    </source>
</reference>
<gene>
    <name evidence="2" type="ORF">F7D25_11870</name>
</gene>
<dbReference type="OrthoDB" id="5497289at2"/>
<proteinExistence type="predicted"/>
<accession>A0A6G1VNS3</accession>
<organism evidence="2 3">
    <name type="scientific">Segatella copri</name>
    <dbReference type="NCBI Taxonomy" id="165179"/>
    <lineage>
        <taxon>Bacteria</taxon>
        <taxon>Pseudomonadati</taxon>
        <taxon>Bacteroidota</taxon>
        <taxon>Bacteroidia</taxon>
        <taxon>Bacteroidales</taxon>
        <taxon>Prevotellaceae</taxon>
        <taxon>Segatella</taxon>
    </lineage>
</organism>
<protein>
    <submittedName>
        <fullName evidence="2">DNA-binding protein</fullName>
    </submittedName>
</protein>
<dbReference type="EMBL" id="VZAH01000116">
    <property type="protein sequence ID" value="MQP15089.1"/>
    <property type="molecule type" value="Genomic_DNA"/>
</dbReference>
<evidence type="ECO:0000259" key="1">
    <source>
        <dbReference type="Pfam" id="PF10137"/>
    </source>
</evidence>
<dbReference type="Pfam" id="PF10137">
    <property type="entry name" value="CAP12-PCTIR_TIR"/>
    <property type="match status" value="1"/>
</dbReference>
<dbReference type="Proteomes" id="UP000477980">
    <property type="component" value="Unassembled WGS sequence"/>
</dbReference>
<sequence>MTTKEALNVIESFKSLVYAFLNGYGNRSKINQNIAEVKKITYIANTHKVVTIAPPPMIGGLVMKDVDPLDMIFNAPYGMDEDVLYTIIDMMDETIGVLKSNPTIIEKYEENLKKEHQIKKKNNPQQADKTKVFIVHGRDNELKESVARYIEKLGLEAIILHEQPNGGKTIIEKFENAADVGFAIVLLTPDDEGGLVGDKMHLRARQNVVFELGYFIGRLKRSHVAALVKGDVEVPSDITGFAYIGVDHEGYWKLKIAQELKSCGYDVDMNRIV</sequence>
<dbReference type="RefSeq" id="WP_153091071.1">
    <property type="nucleotide sequence ID" value="NZ_VZAH01000116.1"/>
</dbReference>